<reference evidence="2 3" key="1">
    <citation type="journal article" date="2014" name="Front. Microbiol.">
        <title>Population and genomic analysis of the genus Halorubrum.</title>
        <authorList>
            <person name="Fullmer M.S."/>
            <person name="Soucy S.M."/>
            <person name="Swithers K.S."/>
            <person name="Makkay A.M."/>
            <person name="Wheeler R."/>
            <person name="Ventosa A."/>
            <person name="Gogarten J.P."/>
            <person name="Papke R.T."/>
        </authorList>
    </citation>
    <scope>NUCLEOTIDE SEQUENCE [LARGE SCALE GENOMIC DNA]</scope>
    <source>
        <strain evidence="2 3">Ga2p</strain>
    </source>
</reference>
<name>A0A256JLE1_HALEZ</name>
<feature type="compositionally biased region" description="Gly residues" evidence="1">
    <location>
        <begin position="14"/>
        <end position="23"/>
    </location>
</feature>
<gene>
    <name evidence="2" type="ORF">DJ79_02305</name>
</gene>
<evidence type="ECO:0000313" key="2">
    <source>
        <dbReference type="EMBL" id="OYR69704.1"/>
    </source>
</evidence>
<dbReference type="Proteomes" id="UP000215607">
    <property type="component" value="Unassembled WGS sequence"/>
</dbReference>
<evidence type="ECO:0000313" key="3">
    <source>
        <dbReference type="Proteomes" id="UP000215607"/>
    </source>
</evidence>
<feature type="region of interest" description="Disordered" evidence="1">
    <location>
        <begin position="1"/>
        <end position="28"/>
    </location>
</feature>
<sequence length="82" mass="8695">RSVSAVRRELPVGPGDGHGGELGLDGLAPPLELPGQHQPLAERVERLVLPGEFEGRREAIEAELPAVTVPRPDGKFAANRAD</sequence>
<comment type="caution">
    <text evidence="2">The sequence shown here is derived from an EMBL/GenBank/DDBJ whole genome shotgun (WGS) entry which is preliminary data.</text>
</comment>
<accession>A0A256JLE1</accession>
<proteinExistence type="predicted"/>
<protein>
    <submittedName>
        <fullName evidence="2">Uncharacterized protein</fullName>
    </submittedName>
</protein>
<organism evidence="2 3">
    <name type="scientific">Halorubrum ezzemoulense</name>
    <name type="common">Halorubrum chaoviator</name>
    <dbReference type="NCBI Taxonomy" id="337243"/>
    <lineage>
        <taxon>Archaea</taxon>
        <taxon>Methanobacteriati</taxon>
        <taxon>Methanobacteriota</taxon>
        <taxon>Stenosarchaea group</taxon>
        <taxon>Halobacteria</taxon>
        <taxon>Halobacteriales</taxon>
        <taxon>Haloferacaceae</taxon>
        <taxon>Halorubrum</taxon>
    </lineage>
</organism>
<dbReference type="AlphaFoldDB" id="A0A256JLE1"/>
<feature type="compositionally biased region" description="Basic and acidic residues" evidence="1">
    <location>
        <begin position="1"/>
        <end position="10"/>
    </location>
</feature>
<feature type="non-terminal residue" evidence="2">
    <location>
        <position position="1"/>
    </location>
</feature>
<dbReference type="EMBL" id="NHPA01000011">
    <property type="protein sequence ID" value="OYR69704.1"/>
    <property type="molecule type" value="Genomic_DNA"/>
</dbReference>
<evidence type="ECO:0000256" key="1">
    <source>
        <dbReference type="SAM" id="MobiDB-lite"/>
    </source>
</evidence>